<protein>
    <recommendedName>
        <fullName evidence="3">Acyl-CoA carboxylase subunit epsilon</fullName>
    </recommendedName>
</protein>
<comment type="caution">
    <text evidence="1">The sequence shown here is derived from an EMBL/GenBank/DDBJ whole genome shotgun (WGS) entry which is preliminary data.</text>
</comment>
<organism evidence="1 2">
    <name type="scientific">Occultella aeris</name>
    <dbReference type="NCBI Taxonomy" id="2761496"/>
    <lineage>
        <taxon>Bacteria</taxon>
        <taxon>Bacillati</taxon>
        <taxon>Actinomycetota</taxon>
        <taxon>Actinomycetes</taxon>
        <taxon>Micrococcales</taxon>
        <taxon>Ruaniaceae</taxon>
        <taxon>Occultella</taxon>
    </lineage>
</organism>
<sequence length="87" mass="9215">MSTPNGNGNGTYSAGGEVPDDVVRVMRGEPDDVELAALVAGILAARAGTPDDIDDGTHTSVWRDQGHRLGLPVRPGRAAWRWSSYKA</sequence>
<dbReference type="GO" id="GO:0003989">
    <property type="term" value="F:acetyl-CoA carboxylase activity"/>
    <property type="evidence" value="ECO:0007669"/>
    <property type="project" value="InterPro"/>
</dbReference>
<dbReference type="InterPro" id="IPR032716">
    <property type="entry name" value="ACC_epsilon"/>
</dbReference>
<evidence type="ECO:0000313" key="1">
    <source>
        <dbReference type="EMBL" id="VZO36850.1"/>
    </source>
</evidence>
<gene>
    <name evidence="1" type="ORF">HALOF300_01991</name>
</gene>
<dbReference type="EMBL" id="CACRYJ010000028">
    <property type="protein sequence ID" value="VZO36850.1"/>
    <property type="molecule type" value="Genomic_DNA"/>
</dbReference>
<dbReference type="AlphaFoldDB" id="A0A7M4DIN8"/>
<evidence type="ECO:0008006" key="3">
    <source>
        <dbReference type="Google" id="ProtNLM"/>
    </source>
</evidence>
<accession>A0A7M4DIN8</accession>
<dbReference type="Pfam" id="PF13822">
    <property type="entry name" value="ACC_epsilon"/>
    <property type="match status" value="1"/>
</dbReference>
<reference evidence="1 2" key="1">
    <citation type="submission" date="2019-11" db="EMBL/GenBank/DDBJ databases">
        <authorList>
            <person name="Criscuolo A."/>
        </authorList>
    </citation>
    <scope>NUCLEOTIDE SEQUENCE [LARGE SCALE GENOMIC DNA]</scope>
    <source>
        <strain evidence="1">CIP111667</strain>
    </source>
</reference>
<proteinExistence type="predicted"/>
<dbReference type="RefSeq" id="WP_156740796.1">
    <property type="nucleotide sequence ID" value="NZ_CACRYJ010000028.1"/>
</dbReference>
<name>A0A7M4DIN8_9MICO</name>
<keyword evidence="2" id="KW-1185">Reference proteome</keyword>
<dbReference type="GO" id="GO:0004658">
    <property type="term" value="F:propionyl-CoA carboxylase activity"/>
    <property type="evidence" value="ECO:0007669"/>
    <property type="project" value="InterPro"/>
</dbReference>
<dbReference type="Proteomes" id="UP000419743">
    <property type="component" value="Unassembled WGS sequence"/>
</dbReference>
<evidence type="ECO:0000313" key="2">
    <source>
        <dbReference type="Proteomes" id="UP000419743"/>
    </source>
</evidence>